<dbReference type="InterPro" id="IPR007696">
    <property type="entry name" value="DNA_mismatch_repair_MutS_core"/>
</dbReference>
<comment type="function">
    <text evidence="8">Endonuclease that is involved in the suppression of homologous recombination and thus may have a key role in the control of bacterial genetic diversity.</text>
</comment>
<dbReference type="SUPFAM" id="SSF48334">
    <property type="entry name" value="DNA repair protein MutS, domain III"/>
    <property type="match status" value="1"/>
</dbReference>
<dbReference type="SUPFAM" id="SSF52540">
    <property type="entry name" value="P-loop containing nucleoside triphosphate hydrolases"/>
    <property type="match status" value="1"/>
</dbReference>
<dbReference type="Pfam" id="PF00488">
    <property type="entry name" value="MutS_V"/>
    <property type="match status" value="1"/>
</dbReference>
<dbReference type="InterPro" id="IPR027417">
    <property type="entry name" value="P-loop_NTPase"/>
</dbReference>
<evidence type="ECO:0000313" key="12">
    <source>
        <dbReference type="EMBL" id="MEQ2519322.1"/>
    </source>
</evidence>
<dbReference type="Pfam" id="PF01713">
    <property type="entry name" value="Smr"/>
    <property type="match status" value="1"/>
</dbReference>
<keyword evidence="3 8" id="KW-0547">Nucleotide-binding</keyword>
<evidence type="ECO:0000256" key="5">
    <source>
        <dbReference type="ARBA" id="ARBA00022840"/>
    </source>
</evidence>
<name>A0ABV1GBV5_9FIRM</name>
<dbReference type="CDD" id="cd03280">
    <property type="entry name" value="ABC_MutS2"/>
    <property type="match status" value="1"/>
</dbReference>
<evidence type="ECO:0000259" key="11">
    <source>
        <dbReference type="PROSITE" id="PS50828"/>
    </source>
</evidence>
<dbReference type="GO" id="GO:0004519">
    <property type="term" value="F:endonuclease activity"/>
    <property type="evidence" value="ECO:0007669"/>
    <property type="project" value="UniProtKB-KW"/>
</dbReference>
<evidence type="ECO:0000256" key="3">
    <source>
        <dbReference type="ARBA" id="ARBA00022741"/>
    </source>
</evidence>
<keyword evidence="9" id="KW-0175">Coiled coil</keyword>
<reference evidence="12 13" key="1">
    <citation type="submission" date="2024-03" db="EMBL/GenBank/DDBJ databases">
        <title>Human intestinal bacterial collection.</title>
        <authorList>
            <person name="Pauvert C."/>
            <person name="Hitch T.C.A."/>
            <person name="Clavel T."/>
        </authorList>
    </citation>
    <scope>NUCLEOTIDE SEQUENCE [LARGE SCALE GENOMIC DNA]</scope>
    <source>
        <strain evidence="12 13">CLA-JM-H11</strain>
    </source>
</reference>
<evidence type="ECO:0000256" key="7">
    <source>
        <dbReference type="ARBA" id="ARBA00023125"/>
    </source>
</evidence>
<dbReference type="PANTHER" id="PTHR48466:SF2">
    <property type="entry name" value="OS10G0509000 PROTEIN"/>
    <property type="match status" value="1"/>
</dbReference>
<dbReference type="Gene3D" id="3.30.1370.110">
    <property type="match status" value="1"/>
</dbReference>
<dbReference type="EMBL" id="JBBMFA010000048">
    <property type="protein sequence ID" value="MEQ2519322.1"/>
    <property type="molecule type" value="Genomic_DNA"/>
</dbReference>
<feature type="domain" description="Smr" evidence="11">
    <location>
        <begin position="718"/>
        <end position="793"/>
    </location>
</feature>
<keyword evidence="6 8" id="KW-0694">RNA-binding</keyword>
<evidence type="ECO:0000256" key="1">
    <source>
        <dbReference type="ARBA" id="ARBA00022722"/>
    </source>
</evidence>
<dbReference type="Pfam" id="PF20297">
    <property type="entry name" value="MSSS"/>
    <property type="match status" value="1"/>
</dbReference>
<feature type="region of interest" description="Disordered" evidence="10">
    <location>
        <begin position="683"/>
        <end position="709"/>
    </location>
</feature>
<comment type="similarity">
    <text evidence="8">Belongs to the DNA mismatch repair MutS family. MutS2 subfamily.</text>
</comment>
<evidence type="ECO:0000256" key="6">
    <source>
        <dbReference type="ARBA" id="ARBA00022884"/>
    </source>
</evidence>
<keyword evidence="2 8" id="KW-0699">rRNA-binding</keyword>
<proteinExistence type="inferred from homology"/>
<sequence>MQKYLQSLEFDKILARACHFVTCPQAQTMLEQQLPGENAEQVRMMLSQTDAIATLLIKNGSARISKVENVEKIVRRAGKGGVLSMGELLEVACTLRNFRELVQWYGLTDHENLPVDDYFYAITPQPQLEKAITEAIVSPTEMADGASNTLYDIRRSIQRVESSIRDKLDGITKSQTMGKYLQDAVVSLRNGRFVVPVKAEYRSEVGGVIHDVSSSGSTLFVEPTAVVAANAKILQLRNQEQAEIERILSAFSAQVADLEPMFSLAYESMLQLDVLFAKAELALEQKAMCPQVQSEQCFSLVRARHPLIDPGKVVPVDISLGAGYDTLVITGPNTGGKTVTLKTAGLLNLMAQYGYLIPAHESSTVCVFENILVDIGDEQSIEQSLSTFSGHIKNITEILSQAGTGSLVLMDELGAGTDPAEGAALAVSIVEALRDRGAKIMATTHYSEMKVFALETPGVQNASCEFDVETLRPTYKLSVGVPGKSNAFLISEKLGLEKQVIERAKAHMSDEDKKFDTVLSQLEDLKIQLKEGQEEMERLRHAEEHALEQAKEKRAKLIAQGEAELEAAREKARTMAQQVQNDAYQLLDELRKLEKDQKQAAGQRAIRAREIARKESEKLFVQSDVVHTAAKVFTPLKSVKPGQEVWIPELDKTGIVMSNPDRDNLVEIRAGIIKTKVPLSKLAAPQKQKPVPQKKYQPRRNSSGGNLDRVTRSASMEINLLGLTVEEAIHEADKFIDNGVMSGQSTLYLIHGKGTGALRKALHEHLRRHPNVRSYRLGAYGEGESGVTVVELK</sequence>
<dbReference type="PROSITE" id="PS50828">
    <property type="entry name" value="SMR"/>
    <property type="match status" value="1"/>
</dbReference>
<dbReference type="PIRSF" id="PIRSF005814">
    <property type="entry name" value="MutS_YshD"/>
    <property type="match status" value="1"/>
</dbReference>
<keyword evidence="7 8" id="KW-0238">DNA-binding</keyword>
<dbReference type="InterPro" id="IPR000432">
    <property type="entry name" value="DNA_mismatch_repair_MutS_C"/>
</dbReference>
<dbReference type="InterPro" id="IPR002625">
    <property type="entry name" value="Smr_dom"/>
</dbReference>
<dbReference type="Gene3D" id="3.40.50.300">
    <property type="entry name" value="P-loop containing nucleotide triphosphate hydrolases"/>
    <property type="match status" value="1"/>
</dbReference>
<evidence type="ECO:0000256" key="4">
    <source>
        <dbReference type="ARBA" id="ARBA00022801"/>
    </source>
</evidence>
<dbReference type="SMART" id="SM00463">
    <property type="entry name" value="SMR"/>
    <property type="match status" value="1"/>
</dbReference>
<evidence type="ECO:0000256" key="2">
    <source>
        <dbReference type="ARBA" id="ARBA00022730"/>
    </source>
</evidence>
<comment type="function">
    <text evidence="8">Acts as a ribosome collision sensor, splitting the ribosome into its 2 subunits. Detects stalled/collided 70S ribosomes which it binds and splits by an ATP-hydrolysis driven conformational change. Acts upstream of the ribosome quality control system (RQC), a ribosome-associated complex that mediates the extraction of incompletely synthesized nascent chains from stalled ribosomes and their subsequent degradation. Probably generates substrates for RQC.</text>
</comment>
<dbReference type="SMART" id="SM00534">
    <property type="entry name" value="MUTSac"/>
    <property type="match status" value="1"/>
</dbReference>
<dbReference type="PANTHER" id="PTHR48466">
    <property type="entry name" value="OS10G0509000 PROTEIN-RELATED"/>
    <property type="match status" value="1"/>
</dbReference>
<dbReference type="InterPro" id="IPR036063">
    <property type="entry name" value="Smr_dom_sf"/>
</dbReference>
<organism evidence="12 13">
    <name type="scientific">Ruthenibacterium intestinale</name>
    <dbReference type="NCBI Taxonomy" id="3133163"/>
    <lineage>
        <taxon>Bacteria</taxon>
        <taxon>Bacillati</taxon>
        <taxon>Bacillota</taxon>
        <taxon>Clostridia</taxon>
        <taxon>Eubacteriales</taxon>
        <taxon>Oscillospiraceae</taxon>
        <taxon>Ruthenibacterium</taxon>
    </lineage>
</organism>
<keyword evidence="1 8" id="KW-0540">Nuclease</keyword>
<feature type="coiled-coil region" evidence="9">
    <location>
        <begin position="515"/>
        <end position="596"/>
    </location>
</feature>
<evidence type="ECO:0000256" key="8">
    <source>
        <dbReference type="HAMAP-Rule" id="MF_00092"/>
    </source>
</evidence>
<comment type="caution">
    <text evidence="12">The sequence shown here is derived from an EMBL/GenBank/DDBJ whole genome shotgun (WGS) entry which is preliminary data.</text>
</comment>
<dbReference type="EC" id="3.1.-.-" evidence="8"/>
<dbReference type="InterPro" id="IPR045076">
    <property type="entry name" value="MutS"/>
</dbReference>
<evidence type="ECO:0000256" key="10">
    <source>
        <dbReference type="SAM" id="MobiDB-lite"/>
    </source>
</evidence>
<evidence type="ECO:0000256" key="9">
    <source>
        <dbReference type="SAM" id="Coils"/>
    </source>
</evidence>
<dbReference type="InterPro" id="IPR046893">
    <property type="entry name" value="MSSS"/>
</dbReference>
<dbReference type="InterPro" id="IPR005747">
    <property type="entry name" value="MutS2"/>
</dbReference>
<dbReference type="InterPro" id="IPR036187">
    <property type="entry name" value="DNA_mismatch_repair_MutS_sf"/>
</dbReference>
<feature type="binding site" evidence="8">
    <location>
        <begin position="331"/>
        <end position="338"/>
    </location>
    <ligand>
        <name>ATP</name>
        <dbReference type="ChEBI" id="CHEBI:30616"/>
    </ligand>
</feature>
<accession>A0ABV1GBV5</accession>
<dbReference type="SUPFAM" id="SSF160443">
    <property type="entry name" value="SMR domain-like"/>
    <property type="match status" value="1"/>
</dbReference>
<dbReference type="NCBIfam" id="TIGR01069">
    <property type="entry name" value="mutS2"/>
    <property type="match status" value="1"/>
</dbReference>
<dbReference type="EC" id="3.6.4.-" evidence="8"/>
<protein>
    <recommendedName>
        <fullName evidence="8">Endonuclease MutS2</fullName>
        <ecNumber evidence="8">3.1.-.-</ecNumber>
    </recommendedName>
    <alternativeName>
        <fullName evidence="8">Ribosome-associated protein quality control-upstream factor</fullName>
        <shortName evidence="8">RQC-upstream factor</shortName>
        <shortName evidence="8">RqcU</shortName>
        <ecNumber evidence="8">3.6.4.-</ecNumber>
    </alternativeName>
</protein>
<keyword evidence="4 8" id="KW-0378">Hydrolase</keyword>
<keyword evidence="13" id="KW-1185">Reference proteome</keyword>
<keyword evidence="8 12" id="KW-0255">Endonuclease</keyword>
<dbReference type="SMART" id="SM00533">
    <property type="entry name" value="MUTSd"/>
    <property type="match status" value="1"/>
</dbReference>
<comment type="subunit">
    <text evidence="8">Homodimer. Binds to stalled ribosomes, contacting rRNA.</text>
</comment>
<dbReference type="HAMAP" id="MF_00092">
    <property type="entry name" value="MutS2"/>
    <property type="match status" value="1"/>
</dbReference>
<keyword evidence="5 8" id="KW-0067">ATP-binding</keyword>
<dbReference type="PROSITE" id="PS00486">
    <property type="entry name" value="DNA_MISMATCH_REPAIR_2"/>
    <property type="match status" value="1"/>
</dbReference>
<evidence type="ECO:0000313" key="13">
    <source>
        <dbReference type="Proteomes" id="UP001477672"/>
    </source>
</evidence>
<gene>
    <name evidence="8" type="primary">mutS2</name>
    <name evidence="8" type="synonym">rqcU</name>
    <name evidence="12" type="ORF">WMO24_02555</name>
</gene>
<dbReference type="Proteomes" id="UP001477672">
    <property type="component" value="Unassembled WGS sequence"/>
</dbReference>
<feature type="compositionally biased region" description="Low complexity" evidence="10">
    <location>
        <begin position="685"/>
        <end position="695"/>
    </location>
</feature>